<accession>Q3M2D8</accession>
<evidence type="ECO:0000313" key="1">
    <source>
        <dbReference type="EMBL" id="ABA24848.1"/>
    </source>
</evidence>
<dbReference type="GeneID" id="58727039"/>
<sequence>MRVEFVICAGLLGIIFQNVPELDYSSIYRNRLDEYERHLPNYGYIDEMIVLRSDNYSSIVQTSDGKQYVLNTKLPPKSRWRGVQVRNRVVVKKDYVSGATKVCAEHLSIDWRSGVVKVGSIYVSTPDGKMTGWASVINCKKN</sequence>
<reference evidence="2" key="1">
    <citation type="journal article" date="2014" name="Stand. Genomic Sci.">
        <title>Complete genome sequence of Anabaena variabilis ATCC 29413.</title>
        <authorList>
            <person name="Thiel T."/>
            <person name="Pratte B.S."/>
            <person name="Zhong J."/>
            <person name="Goodwin L."/>
            <person name="Copeland A."/>
            <person name="Lucas S."/>
            <person name="Han C."/>
            <person name="Pitluck S."/>
            <person name="Land M.L."/>
            <person name="Kyrpides N.C."/>
            <person name="Woyke T."/>
        </authorList>
    </citation>
    <scope>NUCLEOTIDE SEQUENCE [LARGE SCALE GENOMIC DNA]</scope>
    <source>
        <strain evidence="2">ATCC 29413 / PCC 7937</strain>
    </source>
</reference>
<evidence type="ECO:0000313" key="2">
    <source>
        <dbReference type="Proteomes" id="UP000002533"/>
    </source>
</evidence>
<protein>
    <submittedName>
        <fullName evidence="1">Uncharacterized protein</fullName>
    </submittedName>
</protein>
<dbReference type="AlphaFoldDB" id="Q3M2D8"/>
<dbReference type="RefSeq" id="WP_011316431.1">
    <property type="nucleotide sequence ID" value="NC_007410.1"/>
</dbReference>
<keyword evidence="1" id="KW-0614">Plasmid</keyword>
<dbReference type="EMBL" id="CP000119">
    <property type="protein sequence ID" value="ABA24848.1"/>
    <property type="molecule type" value="Genomic_DNA"/>
</dbReference>
<gene>
    <name evidence="1" type="ordered locus">Ava_B0136</name>
</gene>
<dbReference type="KEGG" id="ava:Ava_B0136"/>
<name>Q3M2D8_TRIV2</name>
<geneLocation type="plasmid" evidence="2">
    <name>pAnaA</name>
</geneLocation>
<proteinExistence type="predicted"/>
<dbReference type="HOGENOM" id="CLU_1811787_0_0_3"/>
<organism evidence="1 2">
    <name type="scientific">Trichormus variabilis (strain ATCC 29413 / PCC 7937)</name>
    <name type="common">Anabaena variabilis</name>
    <dbReference type="NCBI Taxonomy" id="240292"/>
    <lineage>
        <taxon>Bacteria</taxon>
        <taxon>Bacillati</taxon>
        <taxon>Cyanobacteriota</taxon>
        <taxon>Cyanophyceae</taxon>
        <taxon>Nostocales</taxon>
        <taxon>Nostocaceae</taxon>
        <taxon>Trichormus</taxon>
    </lineage>
</organism>
<dbReference type="Proteomes" id="UP000002533">
    <property type="component" value="Plasmid pAnaA"/>
</dbReference>